<feature type="transmembrane region" description="Helical" evidence="31">
    <location>
        <begin position="976"/>
        <end position="995"/>
    </location>
</feature>
<dbReference type="SUPFAM" id="SSF52540">
    <property type="entry name" value="P-loop containing nucleoside triphosphate hydrolases"/>
    <property type="match status" value="2"/>
</dbReference>
<dbReference type="InterPro" id="IPR009147">
    <property type="entry name" value="CFTR/ABCC7"/>
</dbReference>
<keyword evidence="12" id="KW-0547">Nucleotide-binding</keyword>
<keyword evidence="18 31" id="KW-0472">Membrane</keyword>
<dbReference type="FunFam" id="1.20.1560.10:FF:000014">
    <property type="entry name" value="Multidrug resistance-associated protein member 4"/>
    <property type="match status" value="1"/>
</dbReference>
<feature type="transmembrane region" description="Helical" evidence="31">
    <location>
        <begin position="368"/>
        <end position="386"/>
    </location>
</feature>
<dbReference type="GO" id="GO:0055038">
    <property type="term" value="C:recycling endosome membrane"/>
    <property type="evidence" value="ECO:0007669"/>
    <property type="project" value="UniProtKB-SubCell"/>
</dbReference>
<comment type="catalytic activity">
    <reaction evidence="24">
        <text>chloride(in) = chloride(out)</text>
        <dbReference type="Rhea" id="RHEA:29823"/>
        <dbReference type="ChEBI" id="CHEBI:17996"/>
    </reaction>
</comment>
<comment type="subcellular location">
    <subcellularLocation>
        <location evidence="2">Apical cell membrane</location>
        <topology evidence="2">Multi-pass membrane protein</topology>
    </subcellularLocation>
    <subcellularLocation>
        <location evidence="4">Early endosome membrane</location>
        <topology evidence="4">Multi-pass membrane protein</topology>
    </subcellularLocation>
    <subcellularLocation>
        <location evidence="3">Endoplasmic reticulum membrane</location>
        <topology evidence="3">Multi-pass membrane protein</topology>
    </subcellularLocation>
    <subcellularLocation>
        <location evidence="1">Recycling endosome membrane</location>
        <topology evidence="1">Multi-pass membrane protein</topology>
    </subcellularLocation>
</comment>
<dbReference type="InterPro" id="IPR011527">
    <property type="entry name" value="ABC1_TM_dom"/>
</dbReference>
<keyword evidence="10" id="KW-0597">Phosphoprotein</keyword>
<dbReference type="GO" id="GO:0005789">
    <property type="term" value="C:endoplasmic reticulum membrane"/>
    <property type="evidence" value="ECO:0007669"/>
    <property type="project" value="UniProtKB-SubCell"/>
</dbReference>
<dbReference type="EMBL" id="CAJFCJ010000009">
    <property type="protein sequence ID" value="CAD5118565.1"/>
    <property type="molecule type" value="Genomic_DNA"/>
</dbReference>
<evidence type="ECO:0000313" key="35">
    <source>
        <dbReference type="Proteomes" id="UP000549394"/>
    </source>
</evidence>
<dbReference type="PANTHER" id="PTHR24223">
    <property type="entry name" value="ATP-BINDING CASSETTE SUB-FAMILY C"/>
    <property type="match status" value="1"/>
</dbReference>
<feature type="transmembrane region" description="Helical" evidence="31">
    <location>
        <begin position="192"/>
        <end position="212"/>
    </location>
</feature>
<dbReference type="InterPro" id="IPR003593">
    <property type="entry name" value="AAA+_ATPase"/>
</dbReference>
<gene>
    <name evidence="34" type="ORF">DGYR_LOCUS6922</name>
</gene>
<evidence type="ECO:0000256" key="13">
    <source>
        <dbReference type="ARBA" id="ARBA00022753"/>
    </source>
</evidence>
<feature type="transmembrane region" description="Helical" evidence="31">
    <location>
        <begin position="807"/>
        <end position="831"/>
    </location>
</feature>
<evidence type="ECO:0000256" key="1">
    <source>
        <dbReference type="ARBA" id="ARBA00004195"/>
    </source>
</evidence>
<dbReference type="PROSITE" id="PS50893">
    <property type="entry name" value="ABC_TRANSPORTER_2"/>
    <property type="match status" value="2"/>
</dbReference>
<feature type="transmembrane region" description="Helical" evidence="31">
    <location>
        <begin position="112"/>
        <end position="136"/>
    </location>
</feature>
<feature type="domain" description="ABC transmembrane type-1" evidence="33">
    <location>
        <begin position="878"/>
        <end position="1116"/>
    </location>
</feature>
<dbReference type="GO" id="GO:0005260">
    <property type="term" value="F:intracellularly ATP-gated chloride channel activity"/>
    <property type="evidence" value="ECO:0007669"/>
    <property type="project" value="UniProtKB-EC"/>
</dbReference>
<dbReference type="FunFam" id="1.20.1560.10:FF:000026">
    <property type="entry name" value="Multidrug resistance-associated protein lethal(2)03659"/>
    <property type="match status" value="1"/>
</dbReference>
<dbReference type="GO" id="GO:0031901">
    <property type="term" value="C:early endosome membrane"/>
    <property type="evidence" value="ECO:0007669"/>
    <property type="project" value="UniProtKB-SubCell"/>
</dbReference>
<feature type="transmembrane region" description="Helical" evidence="31">
    <location>
        <begin position="218"/>
        <end position="236"/>
    </location>
</feature>
<evidence type="ECO:0000256" key="5">
    <source>
        <dbReference type="ARBA" id="ARBA00009118"/>
    </source>
</evidence>
<sequence>MNITVFNRWLNPIFVVGKSKSLEATDLYNIPEEDSSEYICNSLEREWNKELTKNNKRKPSLLRAIIRTFWVKYMLSGIVAFIEEMLKVVQPILIGGLISYFRQDSTVSMRTALLYAMGISLATMGVALVHHPYFFIVQRIGMQMRIACCSLIYKKALKLNNSSLEKTTIGQIVNLMSNDVNRFDQGTLFLHYLWIGPVQAVIVLTILCNMVGPSALAGFALLLLLIPVQTLMGRLFTALRRKTATQTDSRVRLMNEIITGIRVIKTYCWEKLFAELVTKVRKEELKFVKIQGIIYSLEGGISDEMGSFMVALIILCSIVETKKLMQSEFLFPTKTFLSLLEVSIGWFFTSEIGFVRSSKTWKAFSEGQSAIGAKLLVYLVVISVFLTDRYTFRAEIVFPLASLMHILRGTVFRRFVHCVFCVADIRVSCERLKEFLLLEELEPPSPPLSADCESDKPSLRVNKISASWDNNEMPIISDISFEAKPGDLIAIIGPVGSGKSSLLLSLVDQMHIVSGDVKSKGKIAYVPQVPWIFSSSVRQNILFGQSFDQIRYDRAIKVSALKMDLKLMEKGDQTLVGERGVSLSGGQKARICLARAVYADSDIYLLDDPLSAVDTKVGAHLFEECIRGILKKKVRLLVTHQVQMLQTATMILIMKDGKISGRGTYDELAKSGIDFSSLLKRDEEEGEDKQERLDSSISLSHSALANTLRDDDVDDNLLETEPFLRSNSVSKCTLNGLKSKKSASKNSLNSKKSLSRLSLTSKRSLRLRSSVTSLSSFMAEGEAEFIAPVTEEQIAKGTVSLNVYWKYMIAGAGIIGLFVLAFINIAAQLTYVGCDLWLSHWTHVEEQRVSELNAQNLDYERFNSSNVTVQEVNTKRNIAIYSGLTFAVFIFGMLRALFIFHIMISAAKTLHNAMFKAILGCPVLFFDTNPAGRVLNRFSKDTGQMDELLPLTWFDFIQCAMQIAAIIILTGSANPWVFLAVAPLAIVFIYVRSYFLNTTRDVKRLEGTSRSPVFSHVSATLNGLQTIRIFRVQDVFTKEFHQHQDAHSEAWFMFLCTTRWFAIRLDWLCTFFVVFVCFSVIFSKLDSGIAGLSLTYSISLLGLFQWGVRQSAEVENQMTSVERIMEYSELEQEAKPLSDPDKKPPPTWPERGQIKVADLCFKYSKDGPLVLKNLNFEIYPEEKIGIVGRTGAGKSSLIATFFRLAEPQGKIEIDNYNILTLGLQDVRSKISIIPQDPVLFNGTVRQNIDPFNQHDDKEIWSALEEVRMKDAVNDLPSGLQAGVSEGGGNFSVGQRQLFCLARAVLKHNKIMIIDEATANVDPITDSLIQTTIKEKFKNCTVLTIAHRLHTIMNSDRILVLDQGRIVEFDEPHILLEKTDGFLCSMVKQTGDNESARLIEIAKQVADKHKMDHRYSKKEPNGIEK</sequence>
<evidence type="ECO:0000256" key="9">
    <source>
        <dbReference type="ARBA" id="ARBA00022448"/>
    </source>
</evidence>
<dbReference type="EC" id="5.6.1.6" evidence="7"/>
<evidence type="ECO:0000259" key="33">
    <source>
        <dbReference type="PROSITE" id="PS50929"/>
    </source>
</evidence>
<dbReference type="FunFam" id="3.40.50.300:FF:000163">
    <property type="entry name" value="Multidrug resistance-associated protein member 4"/>
    <property type="match status" value="1"/>
</dbReference>
<dbReference type="Proteomes" id="UP000549394">
    <property type="component" value="Unassembled WGS sequence"/>
</dbReference>
<proteinExistence type="inferred from homology"/>
<dbReference type="InterPro" id="IPR036640">
    <property type="entry name" value="ABC1_TM_sf"/>
</dbReference>
<dbReference type="FunFam" id="3.40.50.300:FF:001726">
    <property type="entry name" value="Multidrug resistance-associated protein 4"/>
    <property type="match status" value="1"/>
</dbReference>
<dbReference type="GO" id="GO:0016324">
    <property type="term" value="C:apical plasma membrane"/>
    <property type="evidence" value="ECO:0007669"/>
    <property type="project" value="UniProtKB-SubCell"/>
</dbReference>
<accession>A0A7I8VQP9</accession>
<comment type="similarity">
    <text evidence="5">Belongs to the ABC transporter superfamily. ABCC family. CFTR transporter (TC 3.A.1.202) subfamily.</text>
</comment>
<dbReference type="InterPro" id="IPR017871">
    <property type="entry name" value="ABC_transporter-like_CS"/>
</dbReference>
<evidence type="ECO:0000256" key="20">
    <source>
        <dbReference type="ARBA" id="ARBA00023180"/>
    </source>
</evidence>
<evidence type="ECO:0000256" key="27">
    <source>
        <dbReference type="ARBA" id="ARBA00033163"/>
    </source>
</evidence>
<evidence type="ECO:0000256" key="10">
    <source>
        <dbReference type="ARBA" id="ARBA00022553"/>
    </source>
</evidence>
<comment type="catalytic activity">
    <reaction evidence="29">
        <text>hydrogencarbonate(in) = hydrogencarbonate(out)</text>
        <dbReference type="Rhea" id="RHEA:28695"/>
        <dbReference type="ChEBI" id="CHEBI:17544"/>
    </reaction>
</comment>
<dbReference type="OrthoDB" id="6500128at2759"/>
<comment type="caution">
    <text evidence="34">The sequence shown here is derived from an EMBL/GenBank/DDBJ whole genome shotgun (WGS) entry which is preliminary data.</text>
</comment>
<keyword evidence="16 31" id="KW-1133">Transmembrane helix</keyword>
<evidence type="ECO:0000256" key="2">
    <source>
        <dbReference type="ARBA" id="ARBA00004424"/>
    </source>
</evidence>
<evidence type="ECO:0000256" key="28">
    <source>
        <dbReference type="ARBA" id="ARBA00034073"/>
    </source>
</evidence>
<name>A0A7I8VQP9_9ANNE</name>
<feature type="domain" description="ABC transporter" evidence="32">
    <location>
        <begin position="459"/>
        <end position="681"/>
    </location>
</feature>
<dbReference type="InterPro" id="IPR027417">
    <property type="entry name" value="P-loop_NTPase"/>
</dbReference>
<dbReference type="Gene3D" id="1.20.1560.10">
    <property type="entry name" value="ABC transporter type 1, transmembrane domain"/>
    <property type="match status" value="2"/>
</dbReference>
<dbReference type="GO" id="GO:0034707">
    <property type="term" value="C:chloride channel complex"/>
    <property type="evidence" value="ECO:0007669"/>
    <property type="project" value="UniProtKB-KW"/>
</dbReference>
<evidence type="ECO:0000256" key="7">
    <source>
        <dbReference type="ARBA" id="ARBA00012195"/>
    </source>
</evidence>
<evidence type="ECO:0000256" key="8">
    <source>
        <dbReference type="ARBA" id="ARBA00016668"/>
    </source>
</evidence>
<evidence type="ECO:0000256" key="29">
    <source>
        <dbReference type="ARBA" id="ARBA00044653"/>
    </source>
</evidence>
<dbReference type="SMART" id="SM00382">
    <property type="entry name" value="AAA"/>
    <property type="match status" value="2"/>
</dbReference>
<evidence type="ECO:0000256" key="23">
    <source>
        <dbReference type="ARBA" id="ARBA00023303"/>
    </source>
</evidence>
<dbReference type="PRINTS" id="PR01851">
    <property type="entry name" value="CYSFIBREGLTR"/>
</dbReference>
<dbReference type="InterPro" id="IPR003439">
    <property type="entry name" value="ABC_transporter-like_ATP-bd"/>
</dbReference>
<comment type="catalytic activity">
    <reaction evidence="28">
        <text>ATP + H2O + closed Cl(-) channel = ADP + phosphate + open Cl(-) channel.</text>
        <dbReference type="EC" id="5.6.1.6"/>
    </reaction>
</comment>
<evidence type="ECO:0000256" key="4">
    <source>
        <dbReference type="ARBA" id="ARBA00004520"/>
    </source>
</evidence>
<keyword evidence="14" id="KW-0256">Endoplasmic reticulum</keyword>
<dbReference type="PROSITE" id="PS50929">
    <property type="entry name" value="ABC_TM1F"/>
    <property type="match status" value="2"/>
</dbReference>
<keyword evidence="35" id="KW-1185">Reference proteome</keyword>
<protein>
    <recommendedName>
        <fullName evidence="8">Cystic fibrosis transmembrane conductance regulator</fullName>
        <ecNumber evidence="7">5.6.1.6</ecNumber>
    </recommendedName>
    <alternativeName>
        <fullName evidence="25">ATP-binding cassette sub-family C member 7</fullName>
    </alternativeName>
    <alternativeName>
        <fullName evidence="26">Channel conductance-controlling ATPase</fullName>
    </alternativeName>
    <alternativeName>
        <fullName evidence="27">cAMP-dependent chloride channel</fullName>
    </alternativeName>
</protein>
<keyword evidence="21" id="KW-0868">Chloride</keyword>
<evidence type="ECO:0000259" key="32">
    <source>
        <dbReference type="PROSITE" id="PS50893"/>
    </source>
</evidence>
<keyword evidence="19" id="KW-0869">Chloride channel</keyword>
<dbReference type="InterPro" id="IPR050173">
    <property type="entry name" value="ABC_transporter_C-like"/>
</dbReference>
<keyword evidence="20" id="KW-0325">Glycoprotein</keyword>
<evidence type="ECO:0000256" key="12">
    <source>
        <dbReference type="ARBA" id="ARBA00022741"/>
    </source>
</evidence>
<dbReference type="Gene3D" id="3.40.50.300">
    <property type="entry name" value="P-loop containing nucleotide triphosphate hydrolases"/>
    <property type="match status" value="2"/>
</dbReference>
<dbReference type="PROSITE" id="PS00211">
    <property type="entry name" value="ABC_TRANSPORTER_1"/>
    <property type="match status" value="2"/>
</dbReference>
<evidence type="ECO:0000256" key="15">
    <source>
        <dbReference type="ARBA" id="ARBA00022840"/>
    </source>
</evidence>
<evidence type="ECO:0000313" key="34">
    <source>
        <dbReference type="EMBL" id="CAD5118565.1"/>
    </source>
</evidence>
<feature type="transmembrane region" description="Helical" evidence="31">
    <location>
        <begin position="329"/>
        <end position="348"/>
    </location>
</feature>
<dbReference type="CDD" id="cd03244">
    <property type="entry name" value="ABCC_MRP_domain2"/>
    <property type="match status" value="1"/>
</dbReference>
<dbReference type="GO" id="GO:0005524">
    <property type="term" value="F:ATP binding"/>
    <property type="evidence" value="ECO:0007669"/>
    <property type="project" value="UniProtKB-KW"/>
</dbReference>
<keyword evidence="15" id="KW-0067">ATP-binding</keyword>
<dbReference type="Pfam" id="PF00664">
    <property type="entry name" value="ABC_membrane"/>
    <property type="match status" value="2"/>
</dbReference>
<evidence type="ECO:0000256" key="26">
    <source>
        <dbReference type="ARBA" id="ARBA00031358"/>
    </source>
</evidence>
<dbReference type="Pfam" id="PF00005">
    <property type="entry name" value="ABC_tran"/>
    <property type="match status" value="2"/>
</dbReference>
<keyword evidence="11 31" id="KW-0812">Transmembrane</keyword>
<dbReference type="GO" id="GO:0140359">
    <property type="term" value="F:ABC-type transporter activity"/>
    <property type="evidence" value="ECO:0007669"/>
    <property type="project" value="InterPro"/>
</dbReference>
<evidence type="ECO:0000256" key="11">
    <source>
        <dbReference type="ARBA" id="ARBA00022692"/>
    </source>
</evidence>
<comment type="catalytic activity">
    <reaction evidence="30">
        <text>ATP + H2O = ADP + phosphate + H(+)</text>
        <dbReference type="Rhea" id="RHEA:13065"/>
        <dbReference type="ChEBI" id="CHEBI:15377"/>
        <dbReference type="ChEBI" id="CHEBI:15378"/>
        <dbReference type="ChEBI" id="CHEBI:30616"/>
        <dbReference type="ChEBI" id="CHEBI:43474"/>
        <dbReference type="ChEBI" id="CHEBI:456216"/>
    </reaction>
    <physiologicalReaction direction="left-to-right" evidence="30">
        <dbReference type="Rhea" id="RHEA:13066"/>
    </physiologicalReaction>
</comment>
<feature type="domain" description="ABC transporter" evidence="32">
    <location>
        <begin position="1154"/>
        <end position="1387"/>
    </location>
</feature>
<feature type="domain" description="ABC transmembrane type-1" evidence="33">
    <location>
        <begin position="75"/>
        <end position="316"/>
    </location>
</feature>
<dbReference type="SUPFAM" id="SSF90123">
    <property type="entry name" value="ABC transporter transmembrane region"/>
    <property type="match status" value="2"/>
</dbReference>
<evidence type="ECO:0000256" key="3">
    <source>
        <dbReference type="ARBA" id="ARBA00004477"/>
    </source>
</evidence>
<evidence type="ECO:0000256" key="14">
    <source>
        <dbReference type="ARBA" id="ARBA00022824"/>
    </source>
</evidence>
<dbReference type="GO" id="GO:0016887">
    <property type="term" value="F:ATP hydrolysis activity"/>
    <property type="evidence" value="ECO:0007669"/>
    <property type="project" value="InterPro"/>
</dbReference>
<dbReference type="PANTHER" id="PTHR24223:SF456">
    <property type="entry name" value="MULTIDRUG RESISTANCE-ASSOCIATED PROTEIN LETHAL(2)03659"/>
    <property type="match status" value="1"/>
</dbReference>
<evidence type="ECO:0000256" key="25">
    <source>
        <dbReference type="ARBA" id="ARBA00029720"/>
    </source>
</evidence>
<feature type="transmembrane region" description="Helical" evidence="31">
    <location>
        <begin position="878"/>
        <end position="904"/>
    </location>
</feature>
<feature type="transmembrane region" description="Helical" evidence="31">
    <location>
        <begin position="1061"/>
        <end position="1082"/>
    </location>
</feature>
<dbReference type="CDD" id="cd03250">
    <property type="entry name" value="ABCC_MRP_domain1"/>
    <property type="match status" value="1"/>
</dbReference>
<organism evidence="34 35">
    <name type="scientific">Dimorphilus gyrociliatus</name>
    <dbReference type="NCBI Taxonomy" id="2664684"/>
    <lineage>
        <taxon>Eukaryota</taxon>
        <taxon>Metazoa</taxon>
        <taxon>Spiralia</taxon>
        <taxon>Lophotrochozoa</taxon>
        <taxon>Annelida</taxon>
        <taxon>Polychaeta</taxon>
        <taxon>Polychaeta incertae sedis</taxon>
        <taxon>Dinophilidae</taxon>
        <taxon>Dimorphilus</taxon>
    </lineage>
</organism>
<keyword evidence="17" id="KW-0406">Ion transport</keyword>
<keyword evidence="23" id="KW-0407">Ion channel</keyword>
<keyword evidence="22" id="KW-0413">Isomerase</keyword>
<feature type="transmembrane region" description="Helical" evidence="31">
    <location>
        <begin position="948"/>
        <end position="970"/>
    </location>
</feature>
<evidence type="ECO:0000256" key="30">
    <source>
        <dbReference type="ARBA" id="ARBA00048778"/>
    </source>
</evidence>
<evidence type="ECO:0000256" key="31">
    <source>
        <dbReference type="SAM" id="Phobius"/>
    </source>
</evidence>
<evidence type="ECO:0000256" key="18">
    <source>
        <dbReference type="ARBA" id="ARBA00023136"/>
    </source>
</evidence>
<evidence type="ECO:0000256" key="21">
    <source>
        <dbReference type="ARBA" id="ARBA00023214"/>
    </source>
</evidence>
<evidence type="ECO:0000256" key="6">
    <source>
        <dbReference type="ARBA" id="ARBA00009726"/>
    </source>
</evidence>
<comment type="similarity">
    <text evidence="6">Belongs to the ABC transporter superfamily. ABCC family. Conjugate transporter (TC 3.A.1.208) subfamily.</text>
</comment>
<reference evidence="34 35" key="1">
    <citation type="submission" date="2020-08" db="EMBL/GenBank/DDBJ databases">
        <authorList>
            <person name="Hejnol A."/>
        </authorList>
    </citation>
    <scope>NUCLEOTIDE SEQUENCE [LARGE SCALE GENOMIC DNA]</scope>
</reference>
<keyword evidence="9" id="KW-0813">Transport</keyword>
<evidence type="ECO:0000256" key="16">
    <source>
        <dbReference type="ARBA" id="ARBA00022989"/>
    </source>
</evidence>
<evidence type="ECO:0000256" key="22">
    <source>
        <dbReference type="ARBA" id="ARBA00023235"/>
    </source>
</evidence>
<evidence type="ECO:0000256" key="19">
    <source>
        <dbReference type="ARBA" id="ARBA00023173"/>
    </source>
</evidence>
<keyword evidence="13" id="KW-0967">Endosome</keyword>
<evidence type="ECO:0000256" key="17">
    <source>
        <dbReference type="ARBA" id="ARBA00023065"/>
    </source>
</evidence>
<evidence type="ECO:0000256" key="24">
    <source>
        <dbReference type="ARBA" id="ARBA00024167"/>
    </source>
</evidence>